<evidence type="ECO:0000313" key="1">
    <source>
        <dbReference type="EMBL" id="XBL15174.1"/>
    </source>
</evidence>
<dbReference type="KEGG" id="mlil:QLS71_003950"/>
<keyword evidence="2" id="KW-1185">Reference proteome</keyword>
<protein>
    <recommendedName>
        <fullName evidence="3">EcsC family protein</fullName>
    </recommendedName>
</protein>
<dbReference type="AlphaFoldDB" id="A0AAU7EGE3"/>
<accession>A0AAU7EGE3</accession>
<gene>
    <name evidence="1" type="ORF">QLS71_003950</name>
</gene>
<evidence type="ECO:0000313" key="2">
    <source>
        <dbReference type="Proteomes" id="UP001224325"/>
    </source>
</evidence>
<organism evidence="1 2">
    <name type="scientific">Mariniflexile litorale</name>
    <dbReference type="NCBI Taxonomy" id="3045158"/>
    <lineage>
        <taxon>Bacteria</taxon>
        <taxon>Pseudomonadati</taxon>
        <taxon>Bacteroidota</taxon>
        <taxon>Flavobacteriia</taxon>
        <taxon>Flavobacteriales</taxon>
        <taxon>Flavobacteriaceae</taxon>
        <taxon>Mariniflexile</taxon>
    </lineage>
</organism>
<name>A0AAU7EGE3_9FLAO</name>
<reference evidence="1" key="1">
    <citation type="submission" date="2024-04" db="EMBL/GenBank/DDBJ databases">
        <title>Mariniflexile litorale, isolated from the shallow sediments of the Sea of Japan.</title>
        <authorList>
            <person name="Romanenko L."/>
            <person name="Isaeva M."/>
        </authorList>
    </citation>
    <scope>NUCLEOTIDE SEQUENCE [LARGE SCALE GENOMIC DNA]</scope>
    <source>
        <strain evidence="1">KMM 9835</strain>
    </source>
</reference>
<dbReference type="EMBL" id="CP155618">
    <property type="protein sequence ID" value="XBL15174.1"/>
    <property type="molecule type" value="Genomic_DNA"/>
</dbReference>
<evidence type="ECO:0008006" key="3">
    <source>
        <dbReference type="Google" id="ProtNLM"/>
    </source>
</evidence>
<dbReference type="Proteomes" id="UP001224325">
    <property type="component" value="Chromosome"/>
</dbReference>
<dbReference type="RefSeq" id="WP_308990616.1">
    <property type="nucleotide sequence ID" value="NZ_CP155618.1"/>
</dbReference>
<sequence>MKKPKNQIELLNDAMLLLEIRRKKEYEDLKIQFHETSESFRPINIWNQTVKDFRESTEVKTNLLETILSVAGGYFSKKIIVGKSNSIVKSLLGYVLQYAVTNFISKKVHTDTNSEE</sequence>
<proteinExistence type="predicted"/>